<evidence type="ECO:0000313" key="1">
    <source>
        <dbReference type="EMBL" id="KAF3571666.1"/>
    </source>
</evidence>
<dbReference type="AlphaFoldDB" id="A0A8S9RG69"/>
<dbReference type="EMBL" id="QGKX02000095">
    <property type="protein sequence ID" value="KAF3571666.1"/>
    <property type="molecule type" value="Genomic_DNA"/>
</dbReference>
<dbReference type="Proteomes" id="UP000712600">
    <property type="component" value="Unassembled WGS sequence"/>
</dbReference>
<evidence type="ECO:0000313" key="2">
    <source>
        <dbReference type="Proteomes" id="UP000712600"/>
    </source>
</evidence>
<sequence length="96" mass="11265">MSPTKLREEKMDHGPVINMQRELFWQQVSHLRHVANLETYEKSWKRIDADRGLHQSFAGENGWHREGPSSLVKEGDISFTTVETLRFFPVKVKKTK</sequence>
<reference evidence="1" key="1">
    <citation type="submission" date="2019-12" db="EMBL/GenBank/DDBJ databases">
        <title>Genome sequencing and annotation of Brassica cretica.</title>
        <authorList>
            <person name="Studholme D.J."/>
            <person name="Sarris P."/>
        </authorList>
    </citation>
    <scope>NUCLEOTIDE SEQUENCE</scope>
    <source>
        <strain evidence="1">PFS-109/04</strain>
        <tissue evidence="1">Leaf</tissue>
    </source>
</reference>
<name>A0A8S9RG69_BRACR</name>
<accession>A0A8S9RG69</accession>
<proteinExistence type="predicted"/>
<gene>
    <name evidence="1" type="ORF">F2Q69_00062670</name>
</gene>
<comment type="caution">
    <text evidence="1">The sequence shown here is derived from an EMBL/GenBank/DDBJ whole genome shotgun (WGS) entry which is preliminary data.</text>
</comment>
<organism evidence="1 2">
    <name type="scientific">Brassica cretica</name>
    <name type="common">Mustard</name>
    <dbReference type="NCBI Taxonomy" id="69181"/>
    <lineage>
        <taxon>Eukaryota</taxon>
        <taxon>Viridiplantae</taxon>
        <taxon>Streptophyta</taxon>
        <taxon>Embryophyta</taxon>
        <taxon>Tracheophyta</taxon>
        <taxon>Spermatophyta</taxon>
        <taxon>Magnoliopsida</taxon>
        <taxon>eudicotyledons</taxon>
        <taxon>Gunneridae</taxon>
        <taxon>Pentapetalae</taxon>
        <taxon>rosids</taxon>
        <taxon>malvids</taxon>
        <taxon>Brassicales</taxon>
        <taxon>Brassicaceae</taxon>
        <taxon>Brassiceae</taxon>
        <taxon>Brassica</taxon>
    </lineage>
</organism>
<protein>
    <submittedName>
        <fullName evidence="1">Uncharacterized protein</fullName>
    </submittedName>
</protein>